<dbReference type="RefSeq" id="WP_084538227.1">
    <property type="nucleotide sequence ID" value="NZ_CP107943.1"/>
</dbReference>
<proteinExistence type="predicted"/>
<protein>
    <submittedName>
        <fullName evidence="1">Uncharacterized protein DUF4254</fullName>
    </submittedName>
</protein>
<sequence>MSGSSVGRTVVRVVTSEGGGTALPSRELVLRAVCGVLDEDDPLLAAAHQLSRLHEQREAGTAETSDIDWQRARLVCEIDRWVGLLTPPPSPEAPLHTESVGTVVDRLAQLAVLTYLALARGCDDRLADSQQRLHELSWAYDDLIAEIRTGTRRLPGVDLD</sequence>
<comment type="caution">
    <text evidence="1">The sequence shown here is derived from an EMBL/GenBank/DDBJ whole genome shotgun (WGS) entry which is preliminary data.</text>
</comment>
<reference evidence="1 2" key="1">
    <citation type="submission" date="2018-06" db="EMBL/GenBank/DDBJ databases">
        <title>Genomic Encyclopedia of Type Strains, Phase IV (KMG-IV): sequencing the most valuable type-strain genomes for metagenomic binning, comparative biology and taxonomic classification.</title>
        <authorList>
            <person name="Goeker M."/>
        </authorList>
    </citation>
    <scope>NUCLEOTIDE SEQUENCE [LARGE SCALE GENOMIC DNA]</scope>
    <source>
        <strain evidence="1 2">DSM 44599</strain>
    </source>
</reference>
<dbReference type="EMBL" id="QNRE01000002">
    <property type="protein sequence ID" value="RBO93602.1"/>
    <property type="molecule type" value="Genomic_DNA"/>
</dbReference>
<evidence type="ECO:0000313" key="1">
    <source>
        <dbReference type="EMBL" id="RBO93602.1"/>
    </source>
</evidence>
<organism evidence="1 2">
    <name type="scientific">Nocardia puris</name>
    <dbReference type="NCBI Taxonomy" id="208602"/>
    <lineage>
        <taxon>Bacteria</taxon>
        <taxon>Bacillati</taxon>
        <taxon>Actinomycetota</taxon>
        <taxon>Actinomycetes</taxon>
        <taxon>Mycobacteriales</taxon>
        <taxon>Nocardiaceae</taxon>
        <taxon>Nocardia</taxon>
    </lineage>
</organism>
<evidence type="ECO:0000313" key="2">
    <source>
        <dbReference type="Proteomes" id="UP000252586"/>
    </source>
</evidence>
<keyword evidence="2" id="KW-1185">Reference proteome</keyword>
<dbReference type="Pfam" id="PF14063">
    <property type="entry name" value="DUF4254"/>
    <property type="match status" value="1"/>
</dbReference>
<dbReference type="InterPro" id="IPR025350">
    <property type="entry name" value="DUF4254"/>
</dbReference>
<name>A0A366DU36_9NOCA</name>
<gene>
    <name evidence="1" type="ORF">DFR74_10218</name>
</gene>
<dbReference type="OrthoDB" id="3352146at2"/>
<dbReference type="Proteomes" id="UP000252586">
    <property type="component" value="Unassembled WGS sequence"/>
</dbReference>
<dbReference type="AlphaFoldDB" id="A0A366DU36"/>
<accession>A0A366DU36</accession>